<evidence type="ECO:0000256" key="5">
    <source>
        <dbReference type="ARBA" id="ARBA00022917"/>
    </source>
</evidence>
<dbReference type="Pfam" id="PF22042">
    <property type="entry name" value="EF-G_D2"/>
    <property type="match status" value="1"/>
</dbReference>
<dbReference type="InterPro" id="IPR005225">
    <property type="entry name" value="Small_GTP-bd"/>
</dbReference>
<organism evidence="10 11">
    <name type="scientific">Candidatus Kaiserbacteria bacterium RIFCSPHIGHO2_12_FULL_53_13</name>
    <dbReference type="NCBI Taxonomy" id="1798502"/>
    <lineage>
        <taxon>Bacteria</taxon>
        <taxon>Candidatus Kaiseribacteriota</taxon>
    </lineage>
</organism>
<dbReference type="GO" id="GO:0005737">
    <property type="term" value="C:cytoplasm"/>
    <property type="evidence" value="ECO:0007669"/>
    <property type="project" value="UniProtKB-UniRule"/>
</dbReference>
<dbReference type="InterPro" id="IPR009000">
    <property type="entry name" value="Transl_B-barrel_sf"/>
</dbReference>
<dbReference type="SUPFAM" id="SSF50447">
    <property type="entry name" value="Translation proteins"/>
    <property type="match status" value="2"/>
</dbReference>
<dbReference type="GO" id="GO:0005525">
    <property type="term" value="F:GTP binding"/>
    <property type="evidence" value="ECO:0007669"/>
    <property type="project" value="UniProtKB-KW"/>
</dbReference>
<dbReference type="InterPro" id="IPR000178">
    <property type="entry name" value="TF_IF2_bacterial-like"/>
</dbReference>
<evidence type="ECO:0000313" key="11">
    <source>
        <dbReference type="Proteomes" id="UP000176689"/>
    </source>
</evidence>
<gene>
    <name evidence="10" type="ORF">A3F27_01935</name>
</gene>
<comment type="caution">
    <text evidence="10">The sequence shown here is derived from an EMBL/GenBank/DDBJ whole genome shotgun (WGS) entry which is preliminary data.</text>
</comment>
<dbReference type="NCBIfam" id="TIGR00487">
    <property type="entry name" value="IF-2"/>
    <property type="match status" value="1"/>
</dbReference>
<dbReference type="GO" id="GO:0003743">
    <property type="term" value="F:translation initiation factor activity"/>
    <property type="evidence" value="ECO:0007669"/>
    <property type="project" value="UniProtKB-UniRule"/>
</dbReference>
<keyword evidence="4" id="KW-0547">Nucleotide-binding</keyword>
<dbReference type="GO" id="GO:0003924">
    <property type="term" value="F:GTPase activity"/>
    <property type="evidence" value="ECO:0007669"/>
    <property type="project" value="InterPro"/>
</dbReference>
<evidence type="ECO:0000256" key="3">
    <source>
        <dbReference type="ARBA" id="ARBA00022540"/>
    </source>
</evidence>
<feature type="domain" description="Tr-type G" evidence="9">
    <location>
        <begin position="10"/>
        <end position="189"/>
    </location>
</feature>
<reference evidence="10 11" key="1">
    <citation type="journal article" date="2016" name="Nat. Commun.">
        <title>Thousands of microbial genomes shed light on interconnected biogeochemical processes in an aquifer system.</title>
        <authorList>
            <person name="Anantharaman K."/>
            <person name="Brown C.T."/>
            <person name="Hug L.A."/>
            <person name="Sharon I."/>
            <person name="Castelle C.J."/>
            <person name="Probst A.J."/>
            <person name="Thomas B.C."/>
            <person name="Singh A."/>
            <person name="Wilkins M.J."/>
            <person name="Karaoz U."/>
            <person name="Brodie E.L."/>
            <person name="Williams K.H."/>
            <person name="Hubbard S.S."/>
            <person name="Banfield J.F."/>
        </authorList>
    </citation>
    <scope>NUCLEOTIDE SEQUENCE [LARGE SCALE GENOMIC DNA]</scope>
</reference>
<evidence type="ECO:0000256" key="7">
    <source>
        <dbReference type="NCBIfam" id="TIGR00487"/>
    </source>
</evidence>
<name>A0A1F6EC07_9BACT</name>
<dbReference type="Pfam" id="PF00009">
    <property type="entry name" value="GTP_EFTU"/>
    <property type="match status" value="1"/>
</dbReference>
<dbReference type="InterPro" id="IPR023115">
    <property type="entry name" value="TIF_IF2_dom3"/>
</dbReference>
<dbReference type="InterPro" id="IPR053905">
    <property type="entry name" value="EF-G-like_DII"/>
</dbReference>
<dbReference type="NCBIfam" id="TIGR00231">
    <property type="entry name" value="small_GTP"/>
    <property type="match status" value="1"/>
</dbReference>
<protein>
    <recommendedName>
        <fullName evidence="2 7">Translation initiation factor IF-2</fullName>
    </recommendedName>
</protein>
<dbReference type="PANTHER" id="PTHR43381:SF4">
    <property type="entry name" value="EUKARYOTIC TRANSLATION INITIATION FACTOR 5B"/>
    <property type="match status" value="1"/>
</dbReference>
<dbReference type="InterPro" id="IPR000795">
    <property type="entry name" value="T_Tr_GTP-bd_dom"/>
</dbReference>
<dbReference type="SUPFAM" id="SSF52156">
    <property type="entry name" value="Initiation factor IF2/eIF5b, domain 3"/>
    <property type="match status" value="1"/>
</dbReference>
<evidence type="ECO:0000256" key="6">
    <source>
        <dbReference type="ARBA" id="ARBA00023134"/>
    </source>
</evidence>
<dbReference type="Gene3D" id="3.40.50.300">
    <property type="entry name" value="P-loop containing nucleotide triphosphate hydrolases"/>
    <property type="match status" value="1"/>
</dbReference>
<keyword evidence="6" id="KW-0342">GTP-binding</keyword>
<dbReference type="InterPro" id="IPR015760">
    <property type="entry name" value="TIF_IF2"/>
</dbReference>
<evidence type="ECO:0000256" key="8">
    <source>
        <dbReference type="RuleBase" id="RU000644"/>
    </source>
</evidence>
<dbReference type="InterPro" id="IPR036925">
    <property type="entry name" value="TIF_IF2_dom3_sf"/>
</dbReference>
<dbReference type="FunFam" id="3.40.50.10050:FF:000001">
    <property type="entry name" value="Translation initiation factor IF-2"/>
    <property type="match status" value="1"/>
</dbReference>
<dbReference type="EMBL" id="MFLP01000013">
    <property type="protein sequence ID" value="OGG71147.1"/>
    <property type="molecule type" value="Genomic_DNA"/>
</dbReference>
<dbReference type="Gene3D" id="3.40.50.10050">
    <property type="entry name" value="Translation initiation factor IF- 2, domain 3"/>
    <property type="match status" value="1"/>
</dbReference>
<dbReference type="Pfam" id="PF11987">
    <property type="entry name" value="IF-2"/>
    <property type="match status" value="1"/>
</dbReference>
<dbReference type="Proteomes" id="UP000176689">
    <property type="component" value="Unassembled WGS sequence"/>
</dbReference>
<dbReference type="InterPro" id="IPR027417">
    <property type="entry name" value="P-loop_NTPase"/>
</dbReference>
<accession>A0A1F6EC07</accession>
<evidence type="ECO:0000256" key="4">
    <source>
        <dbReference type="ARBA" id="ARBA00022741"/>
    </source>
</evidence>
<dbReference type="PANTHER" id="PTHR43381">
    <property type="entry name" value="TRANSLATION INITIATION FACTOR IF-2-RELATED"/>
    <property type="match status" value="1"/>
</dbReference>
<evidence type="ECO:0000313" key="10">
    <source>
        <dbReference type="EMBL" id="OGG71147.1"/>
    </source>
</evidence>
<evidence type="ECO:0000256" key="2">
    <source>
        <dbReference type="ARBA" id="ARBA00020675"/>
    </source>
</evidence>
<keyword evidence="5 8" id="KW-0648">Protein biosynthesis</keyword>
<dbReference type="PRINTS" id="PR00315">
    <property type="entry name" value="ELONGATNFCT"/>
</dbReference>
<comment type="similarity">
    <text evidence="1 8">Belongs to the TRAFAC class translation factor GTPase superfamily. Classic translation factor GTPase family. IF-2 subfamily.</text>
</comment>
<proteinExistence type="inferred from homology"/>
<dbReference type="PROSITE" id="PS51722">
    <property type="entry name" value="G_TR_2"/>
    <property type="match status" value="1"/>
</dbReference>
<dbReference type="CDD" id="cd01887">
    <property type="entry name" value="IF2_eIF5B"/>
    <property type="match status" value="1"/>
</dbReference>
<dbReference type="Gene3D" id="2.40.30.10">
    <property type="entry name" value="Translation factors"/>
    <property type="match status" value="2"/>
</dbReference>
<evidence type="ECO:0000259" key="9">
    <source>
        <dbReference type="PROSITE" id="PS51722"/>
    </source>
</evidence>
<comment type="function">
    <text evidence="8">One of the essential components for the initiation of protein synthesis. Protects formylmethionyl-tRNA from spontaneous hydrolysis and promotes its binding to the 30S ribosomal subunits. Also involved in the hydrolysis of GTP during the formation of the 70S ribosomal complex.</text>
</comment>
<evidence type="ECO:0000256" key="1">
    <source>
        <dbReference type="ARBA" id="ARBA00007733"/>
    </source>
</evidence>
<keyword evidence="3 8" id="KW-0396">Initiation factor</keyword>
<dbReference type="FunFam" id="3.40.50.300:FF:000019">
    <property type="entry name" value="Translation initiation factor IF-2"/>
    <property type="match status" value="1"/>
</dbReference>
<dbReference type="AlphaFoldDB" id="A0A1F6EC07"/>
<dbReference type="SUPFAM" id="SSF52540">
    <property type="entry name" value="P-loop containing nucleoside triphosphate hydrolases"/>
    <property type="match status" value="1"/>
</dbReference>
<sequence length="513" mass="54995">MATKTPGTTERPPIVVVLGHVDHGKSTLLDFIRKSNTVLGEAGGITQHIAAYEVKHVPKGTSSEGAAGKNITFIDTPGHAAFKAIRARGANVADIAILVVAADDGVKAQTLEALASIKEAKIPFIVAINKIDKPNANVERTQGALMEQGVYLEKLGGDVPWAAISAKTGAGVEELLDLILLVAEVEGLTGDKTLPAEGYCIEAHRDQKRGIAATLIITNGTLLQGQALCVGHAIAPVRIMENHAGAVIRQASFSSPVLLTGFDKLPVAGEYFRAYKSKRDAEEARSASMSERTPVAHVKRIEQGSEEELEHFKMPIVVRADTTGSLEAIMHEAARIGDEHARIAIVLSGIGNISENDVKAAASTNTTPAVVVGFNVQADAMALERARQHGIRIEQFDIIYRLVERLEEILRESAPKRIVEDIVGSARVAKCFSSRKESHVVGGVVIEGYLARNAYVRVSRRGQVIGVGKIKNIQSHKQDVERVDTSGEFGAQIEAVFEIAQGDILQCFITVSK</sequence>